<dbReference type="Proteomes" id="UP000372890">
    <property type="component" value="Unassembled WGS sequence"/>
</dbReference>
<evidence type="ECO:0000313" key="2">
    <source>
        <dbReference type="Proteomes" id="UP000372890"/>
    </source>
</evidence>
<keyword evidence="1" id="KW-0378">Hydrolase</keyword>
<evidence type="ECO:0000313" key="1">
    <source>
        <dbReference type="EMBL" id="VFS34274.1"/>
    </source>
</evidence>
<keyword evidence="1" id="KW-0255">Endonuclease</keyword>
<sequence>MTAADRSCLCTLRQALDWCDELDPDGEFGLGVAVDVYHVWVGSGARQSDPACRKTHPRVSCFRLVSTDHRSGQMTGECREMASSIFRQFVGWLKTPGFNGAIELEIFSPYWWQKDINSTLDISVDRIAHYC</sequence>
<dbReference type="Gene3D" id="3.20.20.150">
    <property type="entry name" value="Divalent-metal-dependent TIM barrel enzymes"/>
    <property type="match status" value="1"/>
</dbReference>
<reference evidence="1 2" key="1">
    <citation type="submission" date="2019-03" db="EMBL/GenBank/DDBJ databases">
        <authorList>
            <consortium name="Pathogen Informatics"/>
        </authorList>
    </citation>
    <scope>NUCLEOTIDE SEQUENCE [LARGE SCALE GENOMIC DNA]</scope>
    <source>
        <strain evidence="1 2">NCTC9001</strain>
    </source>
</reference>
<dbReference type="GO" id="GO:0004519">
    <property type="term" value="F:endonuclease activity"/>
    <property type="evidence" value="ECO:0007669"/>
    <property type="project" value="UniProtKB-KW"/>
</dbReference>
<dbReference type="InterPro" id="IPR036237">
    <property type="entry name" value="Xyl_isomerase-like_sf"/>
</dbReference>
<gene>
    <name evidence="1" type="ORF">NCTC9001_04897</name>
</gene>
<dbReference type="SUPFAM" id="SSF51658">
    <property type="entry name" value="Xylose isomerase-like"/>
    <property type="match status" value="1"/>
</dbReference>
<organism evidence="1 2">
    <name type="scientific">Escherichia coli</name>
    <dbReference type="NCBI Taxonomy" id="562"/>
    <lineage>
        <taxon>Bacteria</taxon>
        <taxon>Pseudomonadati</taxon>
        <taxon>Pseudomonadota</taxon>
        <taxon>Gammaproteobacteria</taxon>
        <taxon>Enterobacterales</taxon>
        <taxon>Enterobacteriaceae</taxon>
        <taxon>Escherichia</taxon>
    </lineage>
</organism>
<protein>
    <submittedName>
        <fullName evidence="1">Endonuclease</fullName>
    </submittedName>
</protein>
<name>A0A484YE22_ECOLX</name>
<dbReference type="AlphaFoldDB" id="A0A484YE22"/>
<accession>A0A484YE22</accession>
<keyword evidence="1" id="KW-0540">Nuclease</keyword>
<proteinExistence type="predicted"/>
<dbReference type="EMBL" id="CAADIS010000005">
    <property type="protein sequence ID" value="VFS34274.1"/>
    <property type="molecule type" value="Genomic_DNA"/>
</dbReference>